<dbReference type="RefSeq" id="XP_028672771.1">
    <property type="nucleotide sequence ID" value="XM_028816938.2"/>
</dbReference>
<dbReference type="GeneID" id="114663186"/>
<keyword evidence="7" id="KW-1185">Reference proteome</keyword>
<evidence type="ECO:0000313" key="6">
    <source>
        <dbReference type="Ensembl" id="ENSECRP00000022724.1"/>
    </source>
</evidence>
<evidence type="ECO:0000313" key="7">
    <source>
        <dbReference type="Proteomes" id="UP000694620"/>
    </source>
</evidence>
<evidence type="ECO:0000256" key="4">
    <source>
        <dbReference type="SAM" id="Phobius"/>
    </source>
</evidence>
<organism evidence="6 7">
    <name type="scientific">Erpetoichthys calabaricus</name>
    <name type="common">Rope fish</name>
    <name type="synonym">Calamoichthys calabaricus</name>
    <dbReference type="NCBI Taxonomy" id="27687"/>
    <lineage>
        <taxon>Eukaryota</taxon>
        <taxon>Metazoa</taxon>
        <taxon>Chordata</taxon>
        <taxon>Craniata</taxon>
        <taxon>Vertebrata</taxon>
        <taxon>Euteleostomi</taxon>
        <taxon>Actinopterygii</taxon>
        <taxon>Polypteriformes</taxon>
        <taxon>Polypteridae</taxon>
        <taxon>Erpetoichthys</taxon>
    </lineage>
</organism>
<dbReference type="PROSITE" id="PS50062">
    <property type="entry name" value="BCL2_FAMILY"/>
    <property type="match status" value="1"/>
</dbReference>
<proteinExistence type="inferred from homology"/>
<dbReference type="OrthoDB" id="8970788at2759"/>
<protein>
    <submittedName>
        <fullName evidence="6">Induced myeloid leukemia cell differentiation protein Mcl-1 homolog</fullName>
    </submittedName>
</protein>
<evidence type="ECO:0000256" key="1">
    <source>
        <dbReference type="ARBA" id="ARBA00009458"/>
    </source>
</evidence>
<dbReference type="InterPro" id="IPR046371">
    <property type="entry name" value="Bcl-2_BH1-3"/>
</dbReference>
<feature type="region of interest" description="Disordered" evidence="3">
    <location>
        <begin position="47"/>
        <end position="74"/>
    </location>
</feature>
<reference evidence="6" key="3">
    <citation type="submission" date="2025-09" db="UniProtKB">
        <authorList>
            <consortium name="Ensembl"/>
        </authorList>
    </citation>
    <scope>IDENTIFICATION</scope>
</reference>
<dbReference type="SMART" id="SM00337">
    <property type="entry name" value="BCL"/>
    <property type="match status" value="1"/>
</dbReference>
<reference evidence="6" key="1">
    <citation type="submission" date="2021-06" db="EMBL/GenBank/DDBJ databases">
        <authorList>
            <consortium name="Wellcome Sanger Institute Data Sharing"/>
        </authorList>
    </citation>
    <scope>NUCLEOTIDE SEQUENCE [LARGE SCALE GENOMIC DNA]</scope>
</reference>
<evidence type="ECO:0000259" key="5">
    <source>
        <dbReference type="SMART" id="SM00337"/>
    </source>
</evidence>
<keyword evidence="4" id="KW-0812">Transmembrane</keyword>
<dbReference type="GeneTree" id="ENSGT01130000282461"/>
<dbReference type="Gene3D" id="1.10.437.10">
    <property type="entry name" value="Blc2-like"/>
    <property type="match status" value="1"/>
</dbReference>
<reference evidence="6" key="2">
    <citation type="submission" date="2025-08" db="UniProtKB">
        <authorList>
            <consortium name="Ensembl"/>
        </authorList>
    </citation>
    <scope>IDENTIFICATION</scope>
</reference>
<feature type="compositionally biased region" description="Polar residues" evidence="3">
    <location>
        <begin position="1"/>
        <end position="12"/>
    </location>
</feature>
<dbReference type="GO" id="GO:0005741">
    <property type="term" value="C:mitochondrial outer membrane"/>
    <property type="evidence" value="ECO:0007669"/>
    <property type="project" value="TreeGrafter"/>
</dbReference>
<dbReference type="InterPro" id="IPR002475">
    <property type="entry name" value="Bcl2-like"/>
</dbReference>
<feature type="region of interest" description="Disordered" evidence="3">
    <location>
        <begin position="1"/>
        <end position="22"/>
    </location>
</feature>
<dbReference type="GO" id="GO:0097192">
    <property type="term" value="P:extrinsic apoptotic signaling pathway in absence of ligand"/>
    <property type="evidence" value="ECO:0007669"/>
    <property type="project" value="TreeGrafter"/>
</dbReference>
<feature type="domain" description="Bcl-2 Bcl-2 homology region 1-3" evidence="5">
    <location>
        <begin position="111"/>
        <end position="210"/>
    </location>
</feature>
<dbReference type="InterPro" id="IPR026298">
    <property type="entry name" value="Bcl-2_fam"/>
</dbReference>
<dbReference type="GO" id="GO:0015267">
    <property type="term" value="F:channel activity"/>
    <property type="evidence" value="ECO:0007669"/>
    <property type="project" value="TreeGrafter"/>
</dbReference>
<evidence type="ECO:0000256" key="3">
    <source>
        <dbReference type="SAM" id="MobiDB-lite"/>
    </source>
</evidence>
<dbReference type="GO" id="GO:0042981">
    <property type="term" value="P:regulation of apoptotic process"/>
    <property type="evidence" value="ECO:0007669"/>
    <property type="project" value="InterPro"/>
</dbReference>
<dbReference type="InterPro" id="IPR036834">
    <property type="entry name" value="Bcl-2-like_sf"/>
</dbReference>
<dbReference type="PANTHER" id="PTHR11256">
    <property type="entry name" value="BCL-2 RELATED"/>
    <property type="match status" value="1"/>
</dbReference>
<dbReference type="CDD" id="cd06845">
    <property type="entry name" value="Bcl-2_like"/>
    <property type="match status" value="1"/>
</dbReference>
<sequence length="250" mass="28634">MSYFSKSTQTMSRRLEDGKFDDNLEEADSVSQLQKLSSKNCLELGEGANVDSCRPSTRDATSRPVDSVQYGPRPVSRLEKETRELIAAYLFRSAGLPHSCSRSGRKPFDILVRAEDRLIETNRSWFNEAVQTIDVSQKEVLENTTGVAQAMLTQKVMKWRYVLSFMMYGSVVAKHLKEVNQEHCILPLADLMSALLLKHCKDWIVKNRAWEGFSDYYHFLVRDQETWQFPLTCLGLSFLAALLVCLFELM</sequence>
<keyword evidence="4" id="KW-1133">Transmembrane helix</keyword>
<keyword evidence="4" id="KW-0472">Membrane</keyword>
<dbReference type="GO" id="GO:0008630">
    <property type="term" value="P:intrinsic apoptotic signaling pathway in response to DNA damage"/>
    <property type="evidence" value="ECO:0007669"/>
    <property type="project" value="TreeGrafter"/>
</dbReference>
<feature type="compositionally biased region" description="Basic and acidic residues" evidence="3">
    <location>
        <begin position="13"/>
        <end position="22"/>
    </location>
</feature>
<dbReference type="GO" id="GO:0051400">
    <property type="term" value="F:BH domain binding"/>
    <property type="evidence" value="ECO:0007669"/>
    <property type="project" value="TreeGrafter"/>
</dbReference>
<comment type="similarity">
    <text evidence="1">Belongs to the Bcl-2 family.</text>
</comment>
<dbReference type="Pfam" id="PF00452">
    <property type="entry name" value="Bcl-2"/>
    <property type="match status" value="1"/>
</dbReference>
<dbReference type="GO" id="GO:0001836">
    <property type="term" value="P:release of cytochrome c from mitochondria"/>
    <property type="evidence" value="ECO:0007669"/>
    <property type="project" value="TreeGrafter"/>
</dbReference>
<dbReference type="SUPFAM" id="SSF56854">
    <property type="entry name" value="Bcl-2 inhibitors of programmed cell death"/>
    <property type="match status" value="1"/>
</dbReference>
<dbReference type="Ensembl" id="ENSECRT00000023213.1">
    <property type="protein sequence ID" value="ENSECRP00000022724.1"/>
    <property type="gene ID" value="ENSECRG00000015380.1"/>
</dbReference>
<dbReference type="GO" id="GO:0008053">
    <property type="term" value="P:mitochondrial fusion"/>
    <property type="evidence" value="ECO:0007669"/>
    <property type="project" value="TreeGrafter"/>
</dbReference>
<keyword evidence="2" id="KW-0053">Apoptosis</keyword>
<dbReference type="PANTHER" id="PTHR11256:SF46">
    <property type="entry name" value="INDUCED MYELOID LEUKEMIA CELL DIFFERENTIATION PROTEIN MCL-1"/>
    <property type="match status" value="1"/>
</dbReference>
<accession>A0A8C4SXC2</accession>
<evidence type="ECO:0000256" key="2">
    <source>
        <dbReference type="ARBA" id="ARBA00022703"/>
    </source>
</evidence>
<feature type="transmembrane region" description="Helical" evidence="4">
    <location>
        <begin position="227"/>
        <end position="247"/>
    </location>
</feature>
<gene>
    <name evidence="6" type="primary">LOC114663186</name>
</gene>
<dbReference type="AlphaFoldDB" id="A0A8C4SXC2"/>
<name>A0A8C4SXC2_ERPCA</name>
<dbReference type="Proteomes" id="UP000694620">
    <property type="component" value="Chromosome 12"/>
</dbReference>